<evidence type="ECO:0000313" key="3">
    <source>
        <dbReference type="Proteomes" id="UP000276634"/>
    </source>
</evidence>
<comment type="caution">
    <text evidence="2">The sequence shown here is derived from an EMBL/GenBank/DDBJ whole genome shotgun (WGS) entry which is preliminary data.</text>
</comment>
<dbReference type="SMART" id="SM00849">
    <property type="entry name" value="Lactamase_B"/>
    <property type="match status" value="1"/>
</dbReference>
<evidence type="ECO:0000259" key="1">
    <source>
        <dbReference type="SMART" id="SM00849"/>
    </source>
</evidence>
<dbReference type="AlphaFoldDB" id="A0A3N1YA80"/>
<dbReference type="InterPro" id="IPR037482">
    <property type="entry name" value="ST1585_MBL-fold"/>
</dbReference>
<accession>A0A3N1YA80</accession>
<keyword evidence="3" id="KW-1185">Reference proteome</keyword>
<dbReference type="Gene3D" id="3.60.15.10">
    <property type="entry name" value="Ribonuclease Z/Hydroxyacylglutathione hydrolase-like"/>
    <property type="match status" value="1"/>
</dbReference>
<dbReference type="CDD" id="cd07726">
    <property type="entry name" value="ST1585-like_MBL-fold"/>
    <property type="match status" value="1"/>
</dbReference>
<reference evidence="2 3" key="1">
    <citation type="submission" date="2018-11" db="EMBL/GenBank/DDBJ databases">
        <title>Genomic Encyclopedia of Type Strains, Phase IV (KMG-IV): sequencing the most valuable type-strain genomes for metagenomic binning, comparative biology and taxonomic classification.</title>
        <authorList>
            <person name="Goeker M."/>
        </authorList>
    </citation>
    <scope>NUCLEOTIDE SEQUENCE [LARGE SCALE GENOMIC DNA]</scope>
    <source>
        <strain evidence="2 3">DSM 100275</strain>
    </source>
</reference>
<feature type="domain" description="Metallo-beta-lactamase" evidence="1">
    <location>
        <begin position="25"/>
        <end position="230"/>
    </location>
</feature>
<protein>
    <submittedName>
        <fullName evidence="2">Metallo-beta-lactamase superfamily protein</fullName>
    </submittedName>
</protein>
<evidence type="ECO:0000313" key="2">
    <source>
        <dbReference type="EMBL" id="ROR34532.1"/>
    </source>
</evidence>
<organism evidence="2 3">
    <name type="scientific">Inmirania thermothiophila</name>
    <dbReference type="NCBI Taxonomy" id="1750597"/>
    <lineage>
        <taxon>Bacteria</taxon>
        <taxon>Pseudomonadati</taxon>
        <taxon>Pseudomonadota</taxon>
        <taxon>Gammaproteobacteria</taxon>
        <taxon>Chromatiales</taxon>
        <taxon>Ectothiorhodospiraceae</taxon>
        <taxon>Inmirania</taxon>
    </lineage>
</organism>
<gene>
    <name evidence="2" type="ORF">EDC57_0430</name>
</gene>
<dbReference type="EMBL" id="RJVI01000001">
    <property type="protein sequence ID" value="ROR34532.1"/>
    <property type="molecule type" value="Genomic_DNA"/>
</dbReference>
<dbReference type="PANTHER" id="PTHR42951">
    <property type="entry name" value="METALLO-BETA-LACTAMASE DOMAIN-CONTAINING"/>
    <property type="match status" value="1"/>
</dbReference>
<name>A0A3N1YA80_9GAMM</name>
<dbReference type="Proteomes" id="UP000276634">
    <property type="component" value="Unassembled WGS sequence"/>
</dbReference>
<dbReference type="RefSeq" id="WP_211331854.1">
    <property type="nucleotide sequence ID" value="NZ_RJVI01000001.1"/>
</dbReference>
<dbReference type="SUPFAM" id="SSF56281">
    <property type="entry name" value="Metallo-hydrolase/oxidoreductase"/>
    <property type="match status" value="1"/>
</dbReference>
<sequence>MPHPPVEVAEGIHCIDTGFLGREGLAASYLLLRGGRAAFVETGTTHAVPCLLAALEALGLGRDRVDYVIVTHVHLDHAGGAGALMTHLPAARLVVHPRGARHLIDPARLVAGATAVYGEAAMARDYGEVVAVPAERVVEAGDGFQLTLGGATLRFLDTPGHARHHFCVLDEATGGLFAGDTGGMSLRALDGPRGPFVYLPSAPVQFDPEAWHATLERLAALGPRMLLLTHFGRIDAVGRAFATLHAEIDRYVAIARACPHAGDAAQAWLEARLREAMAERLAAEEVPLPAEEALALLAHDITVNAQGLAVWRAQAG</sequence>
<dbReference type="InterPro" id="IPR036866">
    <property type="entry name" value="RibonucZ/Hydroxyglut_hydro"/>
</dbReference>
<dbReference type="InterPro" id="IPR050855">
    <property type="entry name" value="NDM-1-like"/>
</dbReference>
<dbReference type="PANTHER" id="PTHR42951:SF22">
    <property type="entry name" value="METALLO BETA-LACTAMASE SUPERFAMILY LIPOPROTEIN"/>
    <property type="match status" value="1"/>
</dbReference>
<proteinExistence type="predicted"/>
<dbReference type="InterPro" id="IPR001279">
    <property type="entry name" value="Metallo-B-lactamas"/>
</dbReference>
<dbReference type="Pfam" id="PF00753">
    <property type="entry name" value="Lactamase_B"/>
    <property type="match status" value="1"/>
</dbReference>